<dbReference type="PANTHER" id="PTHR24365">
    <property type="entry name" value="TOLL-LIKE RECEPTOR"/>
    <property type="match status" value="1"/>
</dbReference>
<dbReference type="PROSITE" id="PS50104">
    <property type="entry name" value="TIR"/>
    <property type="match status" value="1"/>
</dbReference>
<name>A0AAW1USS8_9CUCU</name>
<comment type="similarity">
    <text evidence="2">Belongs to the Toll-like receptor family.</text>
</comment>
<comment type="subcellular location">
    <subcellularLocation>
        <location evidence="1">Membrane</location>
        <topology evidence="1">Single-pass type I membrane protein</topology>
    </subcellularLocation>
</comment>
<dbReference type="SUPFAM" id="SSF52200">
    <property type="entry name" value="Toll/Interleukin receptor TIR domain"/>
    <property type="match status" value="1"/>
</dbReference>
<dbReference type="Gene3D" id="3.80.10.10">
    <property type="entry name" value="Ribonuclease Inhibitor"/>
    <property type="match status" value="3"/>
</dbReference>
<comment type="caution">
    <text evidence="15">The sequence shown here is derived from an EMBL/GenBank/DDBJ whole genome shotgun (WGS) entry which is preliminary data.</text>
</comment>
<feature type="compositionally biased region" description="Basic residues" evidence="11">
    <location>
        <begin position="952"/>
        <end position="961"/>
    </location>
</feature>
<dbReference type="Pfam" id="PF13855">
    <property type="entry name" value="LRR_8"/>
    <property type="match status" value="2"/>
</dbReference>
<evidence type="ECO:0000256" key="2">
    <source>
        <dbReference type="ARBA" id="ARBA00009634"/>
    </source>
</evidence>
<dbReference type="GO" id="GO:0005886">
    <property type="term" value="C:plasma membrane"/>
    <property type="evidence" value="ECO:0007669"/>
    <property type="project" value="TreeGrafter"/>
</dbReference>
<evidence type="ECO:0000256" key="13">
    <source>
        <dbReference type="SAM" id="SignalP"/>
    </source>
</evidence>
<dbReference type="InterPro" id="IPR035897">
    <property type="entry name" value="Toll_tir_struct_dom_sf"/>
</dbReference>
<evidence type="ECO:0000256" key="10">
    <source>
        <dbReference type="ARBA" id="ARBA00023180"/>
    </source>
</evidence>
<feature type="signal peptide" evidence="13">
    <location>
        <begin position="1"/>
        <end position="19"/>
    </location>
</feature>
<protein>
    <recommendedName>
        <fullName evidence="14">TIR domain-containing protein</fullName>
    </recommendedName>
</protein>
<dbReference type="PROSITE" id="PS51450">
    <property type="entry name" value="LRR"/>
    <property type="match status" value="1"/>
</dbReference>
<keyword evidence="16" id="KW-1185">Reference proteome</keyword>
<evidence type="ECO:0000256" key="11">
    <source>
        <dbReference type="SAM" id="MobiDB-lite"/>
    </source>
</evidence>
<dbReference type="GO" id="GO:0007165">
    <property type="term" value="P:signal transduction"/>
    <property type="evidence" value="ECO:0007669"/>
    <property type="project" value="InterPro"/>
</dbReference>
<dbReference type="AlphaFoldDB" id="A0AAW1USS8"/>
<dbReference type="PANTHER" id="PTHR24365:SF541">
    <property type="entry name" value="PROTEIN TOLL-RELATED"/>
    <property type="match status" value="1"/>
</dbReference>
<dbReference type="InterPro" id="IPR000483">
    <property type="entry name" value="Cys-rich_flank_reg_C"/>
</dbReference>
<feature type="chain" id="PRO_5043351575" description="TIR domain-containing protein" evidence="13">
    <location>
        <begin position="20"/>
        <end position="974"/>
    </location>
</feature>
<evidence type="ECO:0000256" key="8">
    <source>
        <dbReference type="ARBA" id="ARBA00023136"/>
    </source>
</evidence>
<evidence type="ECO:0000256" key="7">
    <source>
        <dbReference type="ARBA" id="ARBA00022989"/>
    </source>
</evidence>
<feature type="transmembrane region" description="Helical" evidence="12">
    <location>
        <begin position="760"/>
        <end position="786"/>
    </location>
</feature>
<organism evidence="15 16">
    <name type="scientific">Henosepilachna vigintioctopunctata</name>
    <dbReference type="NCBI Taxonomy" id="420089"/>
    <lineage>
        <taxon>Eukaryota</taxon>
        <taxon>Metazoa</taxon>
        <taxon>Ecdysozoa</taxon>
        <taxon>Arthropoda</taxon>
        <taxon>Hexapoda</taxon>
        <taxon>Insecta</taxon>
        <taxon>Pterygota</taxon>
        <taxon>Neoptera</taxon>
        <taxon>Endopterygota</taxon>
        <taxon>Coleoptera</taxon>
        <taxon>Polyphaga</taxon>
        <taxon>Cucujiformia</taxon>
        <taxon>Coccinelloidea</taxon>
        <taxon>Coccinellidae</taxon>
        <taxon>Epilachninae</taxon>
        <taxon>Epilachnini</taxon>
        <taxon>Henosepilachna</taxon>
    </lineage>
</organism>
<dbReference type="GO" id="GO:0038023">
    <property type="term" value="F:signaling receptor activity"/>
    <property type="evidence" value="ECO:0007669"/>
    <property type="project" value="TreeGrafter"/>
</dbReference>
<evidence type="ECO:0000256" key="1">
    <source>
        <dbReference type="ARBA" id="ARBA00004479"/>
    </source>
</evidence>
<dbReference type="Proteomes" id="UP001431783">
    <property type="component" value="Unassembled WGS sequence"/>
</dbReference>
<dbReference type="InterPro" id="IPR000157">
    <property type="entry name" value="TIR_dom"/>
</dbReference>
<feature type="region of interest" description="Disordered" evidence="11">
    <location>
        <begin position="952"/>
        <end position="974"/>
    </location>
</feature>
<dbReference type="SMART" id="SM00082">
    <property type="entry name" value="LRRCT"/>
    <property type="match status" value="2"/>
</dbReference>
<sequence length="974" mass="114089">MFLNFWLVLLLLIQWKTNAEDVKCNFSRETLNHKYECRSRPNQLISLNVLSPDSIEMRCSGIYHADDLSIPDIRYSKHMADLSLYRCPIPKNGFQELFEKFHIESLVSFTFYKKVSNESLQMRHFQGLVTVQKLKLMYCNITYLDHNILKLTPRIQELDLSYNNLLLYDHQFQYASLLIYLDLYSNSITYLPERVFDGLKQLATINLKYNKIQSIDKNVFNDLINLKRVMLEFNSIIRIDIEAFKYQRNLDSVDFDNNKLGYISRNLFENCISLSKIRMSKNSNLVFENRAFSDLLYLILIELDNSGIQNLPEDIFFGSINLYSINLQSNKIKLLPKNIFEHLELLRELYLNNNEIAEIHDATFRSLKNLQILKLQHNLLSVVSKNLLMNSDNLQTLNISFNQIHSIDAGIFAKKQSLTHFLINNNRLNSVDSLSETMIDCKDIRILQFSNNRISWFPYALMNILLENAKYDMNMTPPQQTEISIGLILSLENNNITKININYSELDSSTSLFEYKIMVIVSKNPINCDCESLDLVLESRKAQDLKKPVIFDYRNVFCSDPPNLTNIPVTKVDVNKLICPLESKCTSQIECDCYYKTVTRTIIIDCSLRNLSYFPQLILNDVFEQFDLKFDKIELHMEDNKLEKGPTLDGNYWNVTGLYLQRNIINYMSWLPPNIEILNLDHNQLKSFDSDMINSLEKSNLRTLSASSNPWLCNCETKDFINYLWKNILKVSNASQIRCNEVEKALIYLNEEDICPLKTALTSIICSVILICFIICSATILVFYIYEKEVLIWLYARGSCLWLIKEERLDKNKKYDAFVSFAHQDEIFVMDRLVPILELGIPPFKLCVHVRDWIPGEYIATQISNSVRDSRRTLIILSPNFIKSVWGRMEFRAAHTSAMKEGRVRIILIIYGEVDMDQLDEELKAYIKTNTYIEWGDPWFWEKLRYALPRTRQRQRRNKTKKQTDQPENGIELH</sequence>
<keyword evidence="6" id="KW-0677">Repeat</keyword>
<keyword evidence="5 13" id="KW-0732">Signal</keyword>
<reference evidence="15 16" key="1">
    <citation type="submission" date="2023-03" db="EMBL/GenBank/DDBJ databases">
        <title>Genome insight into feeding habits of ladybird beetles.</title>
        <authorList>
            <person name="Li H.-S."/>
            <person name="Huang Y.-H."/>
            <person name="Pang H."/>
        </authorList>
    </citation>
    <scope>NUCLEOTIDE SEQUENCE [LARGE SCALE GENOMIC DNA]</scope>
    <source>
        <strain evidence="15">SYSU_2023b</strain>
        <tissue evidence="15">Whole body</tissue>
    </source>
</reference>
<evidence type="ECO:0000256" key="12">
    <source>
        <dbReference type="SAM" id="Phobius"/>
    </source>
</evidence>
<dbReference type="FunFam" id="3.80.10.10:FF:001164">
    <property type="entry name" value="GH01279p"/>
    <property type="match status" value="1"/>
</dbReference>
<dbReference type="Pfam" id="PF01582">
    <property type="entry name" value="TIR"/>
    <property type="match status" value="1"/>
</dbReference>
<evidence type="ECO:0000256" key="4">
    <source>
        <dbReference type="ARBA" id="ARBA00022692"/>
    </source>
</evidence>
<keyword evidence="4 12" id="KW-0812">Transmembrane</keyword>
<keyword evidence="8 12" id="KW-0472">Membrane</keyword>
<dbReference type="EMBL" id="JARQZJ010000085">
    <property type="protein sequence ID" value="KAK9882856.1"/>
    <property type="molecule type" value="Genomic_DNA"/>
</dbReference>
<dbReference type="SMART" id="SM00255">
    <property type="entry name" value="TIR"/>
    <property type="match status" value="1"/>
</dbReference>
<keyword evidence="3" id="KW-0433">Leucine-rich repeat</keyword>
<evidence type="ECO:0000259" key="14">
    <source>
        <dbReference type="PROSITE" id="PS50104"/>
    </source>
</evidence>
<dbReference type="InterPro" id="IPR032675">
    <property type="entry name" value="LRR_dom_sf"/>
</dbReference>
<dbReference type="InterPro" id="IPR001611">
    <property type="entry name" value="Leu-rich_rpt"/>
</dbReference>
<accession>A0AAW1USS8</accession>
<dbReference type="PRINTS" id="PR01537">
    <property type="entry name" value="INTRLKN1R1F"/>
</dbReference>
<dbReference type="SUPFAM" id="SSF52058">
    <property type="entry name" value="L domain-like"/>
    <property type="match status" value="2"/>
</dbReference>
<keyword evidence="7 12" id="KW-1133">Transmembrane helix</keyword>
<dbReference type="Gene3D" id="3.40.50.10140">
    <property type="entry name" value="Toll/interleukin-1 receptor homology (TIR) domain"/>
    <property type="match status" value="1"/>
</dbReference>
<keyword evidence="9" id="KW-0675">Receptor</keyword>
<dbReference type="InterPro" id="IPR003591">
    <property type="entry name" value="Leu-rich_rpt_typical-subtyp"/>
</dbReference>
<evidence type="ECO:0000256" key="6">
    <source>
        <dbReference type="ARBA" id="ARBA00022737"/>
    </source>
</evidence>
<dbReference type="FunFam" id="3.40.50.10140:FF:000021">
    <property type="entry name" value="Toll receptor 13"/>
    <property type="match status" value="1"/>
</dbReference>
<gene>
    <name evidence="15" type="ORF">WA026_023552</name>
</gene>
<evidence type="ECO:0000313" key="15">
    <source>
        <dbReference type="EMBL" id="KAK9882856.1"/>
    </source>
</evidence>
<proteinExistence type="inferred from homology"/>
<keyword evidence="10" id="KW-0325">Glycoprotein</keyword>
<feature type="domain" description="TIR" evidence="14">
    <location>
        <begin position="813"/>
        <end position="948"/>
    </location>
</feature>
<evidence type="ECO:0000256" key="3">
    <source>
        <dbReference type="ARBA" id="ARBA00022614"/>
    </source>
</evidence>
<dbReference type="SMART" id="SM00369">
    <property type="entry name" value="LRR_TYP"/>
    <property type="match status" value="10"/>
</dbReference>
<evidence type="ECO:0000313" key="16">
    <source>
        <dbReference type="Proteomes" id="UP001431783"/>
    </source>
</evidence>
<evidence type="ECO:0000256" key="9">
    <source>
        <dbReference type="ARBA" id="ARBA00023170"/>
    </source>
</evidence>
<evidence type="ECO:0000256" key="5">
    <source>
        <dbReference type="ARBA" id="ARBA00022729"/>
    </source>
</evidence>